<dbReference type="EMBL" id="QLSZ01000001">
    <property type="protein sequence ID" value="RAR75610.1"/>
    <property type="molecule type" value="Genomic_DNA"/>
</dbReference>
<keyword evidence="2" id="KW-1185">Reference proteome</keyword>
<sequence>MKKIFLFVLFVSISFTIYGQNFIPLDKDTNEFIENVNFTLFLKNKVVFKGITENERATNLNIGVEFDSINLSRVDYQTLGITKQKINSSLFLSKKIISLDEIVVGSKKSNEIVLGETNRFVNRQSKPINKDLIYGVIFKNDLTKKVQINKMVFYINKITYKTRYKINFFEVTETSPQKGQQFLQIGNVLSSSDTLLIYPNKKKRIEVDINSEIYLTPNKPLFVSVQLINYEDEKNKIINPDEDKKTNIEFQLSNKTDYYSKGINYITKEMTPDLINVNRLINYDFANSFFKKPHKSTLVSPSFLLYTKKTED</sequence>
<name>A0A328YPS8_9FLAO</name>
<dbReference type="Proteomes" id="UP000248840">
    <property type="component" value="Unassembled WGS sequence"/>
</dbReference>
<dbReference type="AlphaFoldDB" id="A0A328YPS8"/>
<comment type="caution">
    <text evidence="1">The sequence shown here is derived from an EMBL/GenBank/DDBJ whole genome shotgun (WGS) entry which is preliminary data.</text>
</comment>
<gene>
    <name evidence="1" type="ORF">CLV55_101310</name>
</gene>
<evidence type="ECO:0000313" key="1">
    <source>
        <dbReference type="EMBL" id="RAR75610.1"/>
    </source>
</evidence>
<evidence type="ECO:0000313" key="2">
    <source>
        <dbReference type="Proteomes" id="UP000248840"/>
    </source>
</evidence>
<reference evidence="1 2" key="1">
    <citation type="submission" date="2018-06" db="EMBL/GenBank/DDBJ databases">
        <title>Genomic Encyclopedia of Archaeal and Bacterial Type Strains, Phase II (KMG-II): from individual species to whole genera.</title>
        <authorList>
            <person name="Goeker M."/>
        </authorList>
    </citation>
    <scope>NUCLEOTIDE SEQUENCE [LARGE SCALE GENOMIC DNA]</scope>
    <source>
        <strain evidence="1 2">DSM 25663</strain>
    </source>
</reference>
<proteinExistence type="predicted"/>
<protein>
    <submittedName>
        <fullName evidence="1">Uncharacterized protein</fullName>
    </submittedName>
</protein>
<accession>A0A328YPS8</accession>
<organism evidence="1 2">
    <name type="scientific">Flavobacterium aciduliphilum</name>
    <dbReference type="NCBI Taxonomy" id="1101402"/>
    <lineage>
        <taxon>Bacteria</taxon>
        <taxon>Pseudomonadati</taxon>
        <taxon>Bacteroidota</taxon>
        <taxon>Flavobacteriia</taxon>
        <taxon>Flavobacteriales</taxon>
        <taxon>Flavobacteriaceae</taxon>
        <taxon>Flavobacterium</taxon>
    </lineage>
</organism>
<dbReference type="OrthoDB" id="1350422at2"/>
<dbReference type="RefSeq" id="WP_112111974.1">
    <property type="nucleotide sequence ID" value="NZ_QLSZ01000001.1"/>
</dbReference>